<keyword evidence="2" id="KW-1185">Reference proteome</keyword>
<accession>A0ABR4F3M4</accession>
<dbReference type="Proteomes" id="UP001600888">
    <property type="component" value="Unassembled WGS sequence"/>
</dbReference>
<dbReference type="SUPFAM" id="SSF54427">
    <property type="entry name" value="NTF2-like"/>
    <property type="match status" value="1"/>
</dbReference>
<reference evidence="1 2" key="1">
    <citation type="submission" date="2024-03" db="EMBL/GenBank/DDBJ databases">
        <title>A high-quality draft genome sequence of Diaporthe vaccinii, a causative agent of upright dieback and viscid rot disease in cranberry plants.</title>
        <authorList>
            <person name="Sarrasin M."/>
            <person name="Lang B.F."/>
            <person name="Burger G."/>
        </authorList>
    </citation>
    <scope>NUCLEOTIDE SEQUENCE [LARGE SCALE GENOMIC DNA]</scope>
    <source>
        <strain evidence="1 2">IS7</strain>
    </source>
</reference>
<dbReference type="InterPro" id="IPR032710">
    <property type="entry name" value="NTF2-like_dom_sf"/>
</dbReference>
<comment type="caution">
    <text evidence="1">The sequence shown here is derived from an EMBL/GenBank/DDBJ whole genome shotgun (WGS) entry which is preliminary data.</text>
</comment>
<organism evidence="1 2">
    <name type="scientific">Diaporthe vaccinii</name>
    <dbReference type="NCBI Taxonomy" id="105482"/>
    <lineage>
        <taxon>Eukaryota</taxon>
        <taxon>Fungi</taxon>
        <taxon>Dikarya</taxon>
        <taxon>Ascomycota</taxon>
        <taxon>Pezizomycotina</taxon>
        <taxon>Sordariomycetes</taxon>
        <taxon>Sordariomycetidae</taxon>
        <taxon>Diaporthales</taxon>
        <taxon>Diaporthaceae</taxon>
        <taxon>Diaporthe</taxon>
        <taxon>Diaporthe eres species complex</taxon>
    </lineage>
</organism>
<proteinExistence type="predicted"/>
<name>A0ABR4F3M4_9PEZI</name>
<gene>
    <name evidence="1" type="ORF">FJTKL_02301</name>
</gene>
<dbReference type="Gene3D" id="3.10.450.50">
    <property type="match status" value="1"/>
</dbReference>
<sequence length="269" mass="29590">MSDQTAIATLQAFLDAANGRKWDEIHGFVQPFVIYNGQRETRDRFTCRIAEKTEGGDIKLRMDGLTTDTAAKSVAGRLVATAQDADGTTFEVWDAILLFVEYGKISRFHQIESEISRHLRASTLPTFTPKPSKNPLSAAELKNAYMRYIHDINARCIHTNVAEHFAKEVVMGGLLLDNEQTSTFFVNVIQPATAGLKYDAEEMVVDVEKQQLAAKLSIQGVPESERVREHFEGGEVKLPGIAMYGFTDGKISIFGGAAPSGLLPMPPAL</sequence>
<evidence type="ECO:0000313" key="2">
    <source>
        <dbReference type="Proteomes" id="UP001600888"/>
    </source>
</evidence>
<protein>
    <recommendedName>
        <fullName evidence="3">SnoaL-like domain-containing protein</fullName>
    </recommendedName>
</protein>
<dbReference type="EMBL" id="JBAWTH010000013">
    <property type="protein sequence ID" value="KAL2289289.1"/>
    <property type="molecule type" value="Genomic_DNA"/>
</dbReference>
<evidence type="ECO:0008006" key="3">
    <source>
        <dbReference type="Google" id="ProtNLM"/>
    </source>
</evidence>
<evidence type="ECO:0000313" key="1">
    <source>
        <dbReference type="EMBL" id="KAL2289289.1"/>
    </source>
</evidence>